<dbReference type="STRING" id="59733.SAMN05421769_3107"/>
<reference evidence="2" key="1">
    <citation type="submission" date="2016-12" db="EMBL/GenBank/DDBJ databases">
        <authorList>
            <person name="Varghese N."/>
            <person name="Submissions S."/>
        </authorList>
    </citation>
    <scope>NUCLEOTIDE SEQUENCE [LARGE SCALE GENOMIC DNA]</scope>
    <source>
        <strain evidence="2">DSM 16779</strain>
    </source>
</reference>
<dbReference type="EMBL" id="FSRQ01000003">
    <property type="protein sequence ID" value="SIO28122.1"/>
    <property type="molecule type" value="Genomic_DNA"/>
</dbReference>
<protein>
    <submittedName>
        <fullName evidence="1">Uncharacterized protein</fullName>
    </submittedName>
</protein>
<accession>A0A1N6I7X3</accession>
<organism evidence="1 2">
    <name type="scientific">Chryseobacterium scophthalmum</name>
    <dbReference type="NCBI Taxonomy" id="59733"/>
    <lineage>
        <taxon>Bacteria</taxon>
        <taxon>Pseudomonadati</taxon>
        <taxon>Bacteroidota</taxon>
        <taxon>Flavobacteriia</taxon>
        <taxon>Flavobacteriales</taxon>
        <taxon>Weeksellaceae</taxon>
        <taxon>Chryseobacterium group</taxon>
        <taxon>Chryseobacterium</taxon>
    </lineage>
</organism>
<evidence type="ECO:0000313" key="2">
    <source>
        <dbReference type="Proteomes" id="UP000184782"/>
    </source>
</evidence>
<proteinExistence type="predicted"/>
<dbReference type="Proteomes" id="UP000184782">
    <property type="component" value="Unassembled WGS sequence"/>
</dbReference>
<dbReference type="AlphaFoldDB" id="A0A1N6I7X3"/>
<gene>
    <name evidence="1" type="ORF">SAMN05421769_3107</name>
</gene>
<sequence length="214" mass="25325">MMKKYILIFVFFLYKIGFSQTYKFDAFVEIYHEVPQIKYKGSQTLLLNTSDESITAFSHSDLTFTVYDNKRNVGHSFLNMTTKDKYSFIYKKSFKLSSNEDKDKYDYEIKKIGDKKYEIIEYKNHKRKIITFKIIVELEKSDINLLGAISSDIGEKRRCKIKEILEKEIGNKEKFKITNQLTFYRKDNIIDHKTINSGPVNIQMILPAKLNFNN</sequence>
<evidence type="ECO:0000313" key="1">
    <source>
        <dbReference type="EMBL" id="SIO28122.1"/>
    </source>
</evidence>
<name>A0A1N6I7X3_9FLAO</name>
<keyword evidence="2" id="KW-1185">Reference proteome</keyword>